<feature type="compositionally biased region" description="Acidic residues" evidence="1">
    <location>
        <begin position="352"/>
        <end position="400"/>
    </location>
</feature>
<feature type="region of interest" description="Disordered" evidence="1">
    <location>
        <begin position="502"/>
        <end position="557"/>
    </location>
</feature>
<feature type="compositionally biased region" description="Polar residues" evidence="1">
    <location>
        <begin position="763"/>
        <end position="808"/>
    </location>
</feature>
<sequence>MQTSCQVPLGQHLKAVVLLAGGKDLVGCTVWSYWYDEQESSECDEGEAENEHFGPKDHGESADCSGLPLLEPSPDGSSYDMAAHHLMLGYFDGEKDKVTLGINFLHWGSPDPEALLESSVSIEALSCSSLNGALLSTACKLEAPQIMMSKMDNFQPYNYYNHSCRPQLLPKGLPSLRGITIDSLSKADAKGCLKEVKELYWGQKSRDNTGRSLSLKKRRRGRPRGSRGSSVKTGKKKKACARCSTSEPIFQYLNFKAACINNDDDNYSFKAASAEYEGYREAADDDQGYCYEGIADDQHHEGTADEEGYYEGRTADDDEGYHEGADEEEGYYEGADEGYYEGADEGYHEGTADEEEGYHEGTADEEEGYHEGTADDDEGYNEGADEEEGYHEGTADEEEGYYEGADEGYYEAADADEEGYYYAVAADADEEGYYEGTAADQGYHEGTAADEGYHEGTADDDQGYYEGTAADQGYHEGTADDDQGYYEGTADEEEGYHEGTAADQGYHEGTADDDQGYYEGTADDEEGYHEGTADDDQDYHEGTADDEEGYHEGTAADADEEGYYYAVAADADEEGYYYAVAADADEEGYYYAVAADADEEGYYYAVAADADEGHCEGAADNEGYSAGAKSTQPPQLIFKDQLQQQQAEAGRHDQNIAENSACSGQLDESLHWSLISNSPPLLLQNLCNVSTTSPCGQSPSLSDGTFDPAPPMIAATQAPGAVMNPPRYSPEPNDPDANMDAASFQTTDSSPSSIPLEVPLMQNPDSQQPKVTLMQNPDSQQPKVTLMQNPDSQQPKVTLMQNPDSQQPKVPLMQNPDSQQPKVTLIQNPDSQQTKVPLMQNPDSQQTKVTLMQNPDSQQTKVTLMQNPDSQQPKVTLMQIPDSQQENENENDMSCWDIIPSARELVDNMDDVCSVAPYSGMLPRPDLAQMPLCLGADACIIDPNCPVGYESGLMAHGLLNQGNIGSQQPIESIQGSADVDIASLLVSMGGCMLSLALVAIHVMASLNVEGRSTSSGDKNTECEAVPSDELLMECEAVPSDELLMECEAVPSDELLMECEAVPSDELLMECEAVPSDELLMEQGNSEISDAIKDATDDTNQQGTSAHDGIESVGSILPCLRPISEPKEGPKDSLVHEVQRSVEVGQGPGDALMPEVQLPLEVGQGPGDALMPEVQLPLEVGQGPGDALMPEVQLPLELPLEVVQGPGDALMPEVKLPLEVGQDPGDALMPEVKLPLEVGQDPGDALMPEVKLPLETSQGPGGVSMRGRPRVTGTAVGLTMGTCRSPVQNAKHIKGALDTNLTHAEKTAIKSLLRLPSSMCLSGELSQSAVKRRMTDKQARHLELSQSAVKRRMTNKQARHLEQQQQPVPATANSWAPARPQAATSIPNPTTALHTIGDPACTIQHSVMTGMHGCCSLSTVHETPKLKADAAAAAPYVPSPSCISKADAAAAAAPGLSLPAACNKANAAAAASGLSLPVACSKADASVITDEVPDNNRRPGYFFPGLSQQDPDAGHHQQHCLQMACTPGLSQQDPDAGHHQQHCLQMACTPGLSQQDPDAGHHQQHCLQMACTPGLSQQDPDAGHHQQHCLQMACTPGKVHATGDCESTRQPGFSGHPVMLSQSSGTWRRCKMTDVAQSAQPVVVTQEHAHCQNRHPTIDASKAARLFTGDELVTLISVVGGAVRGWDMTAVRAFRKEVLDISTSSSFITSKGTILAFKTAAVQTNAFTSFAMTLVTLE</sequence>
<dbReference type="Proteomes" id="UP000232323">
    <property type="component" value="Unassembled WGS sequence"/>
</dbReference>
<protein>
    <submittedName>
        <fullName evidence="2">Uncharacterized protein</fullName>
    </submittedName>
</protein>
<feature type="compositionally biased region" description="Basic and acidic residues" evidence="1">
    <location>
        <begin position="49"/>
        <end position="61"/>
    </location>
</feature>
<dbReference type="OrthoDB" id="447516at2759"/>
<gene>
    <name evidence="2" type="ORF">CEUSTIGMA_g11269.t1</name>
</gene>
<feature type="compositionally biased region" description="Acidic residues" evidence="1">
    <location>
        <begin position="316"/>
        <end position="344"/>
    </location>
</feature>
<evidence type="ECO:0000313" key="3">
    <source>
        <dbReference type="Proteomes" id="UP000232323"/>
    </source>
</evidence>
<feature type="compositionally biased region" description="Polar residues" evidence="1">
    <location>
        <begin position="743"/>
        <end position="753"/>
    </location>
</feature>
<feature type="compositionally biased region" description="Basic residues" evidence="1">
    <location>
        <begin position="214"/>
        <end position="225"/>
    </location>
</feature>
<feature type="region of interest" description="Disordered" evidence="1">
    <location>
        <begin position="692"/>
        <end position="820"/>
    </location>
</feature>
<feature type="region of interest" description="Disordered" evidence="1">
    <location>
        <begin position="295"/>
        <end position="400"/>
    </location>
</feature>
<feature type="region of interest" description="Disordered" evidence="1">
    <location>
        <begin position="447"/>
        <end position="487"/>
    </location>
</feature>
<evidence type="ECO:0000256" key="1">
    <source>
        <dbReference type="SAM" id="MobiDB-lite"/>
    </source>
</evidence>
<feature type="compositionally biased region" description="Polar residues" evidence="1">
    <location>
        <begin position="692"/>
        <end position="703"/>
    </location>
</feature>
<comment type="caution">
    <text evidence="2">The sequence shown here is derived from an EMBL/GenBank/DDBJ whole genome shotgun (WGS) entry which is preliminary data.</text>
</comment>
<feature type="compositionally biased region" description="Acidic residues" evidence="1">
    <location>
        <begin position="511"/>
        <end position="549"/>
    </location>
</feature>
<dbReference type="EMBL" id="BEGY01000108">
    <property type="protein sequence ID" value="GAX83845.1"/>
    <property type="molecule type" value="Genomic_DNA"/>
</dbReference>
<feature type="region of interest" description="Disordered" evidence="1">
    <location>
        <begin position="44"/>
        <end position="69"/>
    </location>
</feature>
<name>A0A250XL66_9CHLO</name>
<keyword evidence="3" id="KW-1185">Reference proteome</keyword>
<feature type="region of interest" description="Disordered" evidence="1">
    <location>
        <begin position="206"/>
        <end position="233"/>
    </location>
</feature>
<reference evidence="2 3" key="1">
    <citation type="submission" date="2017-08" db="EMBL/GenBank/DDBJ databases">
        <title>Acidophilic green algal genome provides insights into adaptation to an acidic environment.</title>
        <authorList>
            <person name="Hirooka S."/>
            <person name="Hirose Y."/>
            <person name="Kanesaki Y."/>
            <person name="Higuchi S."/>
            <person name="Fujiwara T."/>
            <person name="Onuma R."/>
            <person name="Era A."/>
            <person name="Ohbayashi R."/>
            <person name="Uzuka A."/>
            <person name="Nozaki H."/>
            <person name="Yoshikawa H."/>
            <person name="Miyagishima S.Y."/>
        </authorList>
    </citation>
    <scope>NUCLEOTIDE SEQUENCE [LARGE SCALE GENOMIC DNA]</scope>
    <source>
        <strain evidence="2 3">NIES-2499</strain>
    </source>
</reference>
<evidence type="ECO:0000313" key="2">
    <source>
        <dbReference type="EMBL" id="GAX83845.1"/>
    </source>
</evidence>
<proteinExistence type="predicted"/>
<organism evidence="2 3">
    <name type="scientific">Chlamydomonas eustigma</name>
    <dbReference type="NCBI Taxonomy" id="1157962"/>
    <lineage>
        <taxon>Eukaryota</taxon>
        <taxon>Viridiplantae</taxon>
        <taxon>Chlorophyta</taxon>
        <taxon>core chlorophytes</taxon>
        <taxon>Chlorophyceae</taxon>
        <taxon>CS clade</taxon>
        <taxon>Chlamydomonadales</taxon>
        <taxon>Chlamydomonadaceae</taxon>
        <taxon>Chlamydomonas</taxon>
    </lineage>
</organism>
<accession>A0A250XL66</accession>
<dbReference type="STRING" id="1157962.A0A250XL66"/>